<dbReference type="AlphaFoldDB" id="A0A645ERL4"/>
<protein>
    <submittedName>
        <fullName evidence="1">Uncharacterized protein</fullName>
    </submittedName>
</protein>
<name>A0A645ERL4_9ZZZZ</name>
<proteinExistence type="predicted"/>
<dbReference type="EMBL" id="VSSQ01050010">
    <property type="protein sequence ID" value="MPN04086.1"/>
    <property type="molecule type" value="Genomic_DNA"/>
</dbReference>
<dbReference type="InterPro" id="IPR017853">
    <property type="entry name" value="GH"/>
</dbReference>
<dbReference type="Gene3D" id="3.20.20.80">
    <property type="entry name" value="Glycosidases"/>
    <property type="match status" value="1"/>
</dbReference>
<organism evidence="1">
    <name type="scientific">bioreactor metagenome</name>
    <dbReference type="NCBI Taxonomy" id="1076179"/>
    <lineage>
        <taxon>unclassified sequences</taxon>
        <taxon>metagenomes</taxon>
        <taxon>ecological metagenomes</taxon>
    </lineage>
</organism>
<comment type="caution">
    <text evidence="1">The sequence shown here is derived from an EMBL/GenBank/DDBJ whole genome shotgun (WGS) entry which is preliminary data.</text>
</comment>
<dbReference type="SUPFAM" id="SSF51445">
    <property type="entry name" value="(Trans)glycosidases"/>
    <property type="match status" value="1"/>
</dbReference>
<sequence>MVYGNIRWMVMHLDLSRLEDYDKWFAQYFKQPFFPYAFSMWQYTSRGAIDGISHDVDLNLGLVNYLEAKTGEAS</sequence>
<evidence type="ECO:0000313" key="1">
    <source>
        <dbReference type="EMBL" id="MPN04086.1"/>
    </source>
</evidence>
<gene>
    <name evidence="1" type="ORF">SDC9_151322</name>
</gene>
<accession>A0A645ERL4</accession>
<reference evidence="1" key="1">
    <citation type="submission" date="2019-08" db="EMBL/GenBank/DDBJ databases">
        <authorList>
            <person name="Kucharzyk K."/>
            <person name="Murdoch R.W."/>
            <person name="Higgins S."/>
            <person name="Loffler F."/>
        </authorList>
    </citation>
    <scope>NUCLEOTIDE SEQUENCE</scope>
</reference>